<keyword evidence="1" id="KW-0812">Transmembrane</keyword>
<dbReference type="EMBL" id="JAJKFT010000010">
    <property type="protein sequence ID" value="MCC9629961.1"/>
    <property type="molecule type" value="Genomic_DNA"/>
</dbReference>
<dbReference type="Proteomes" id="UP001139103">
    <property type="component" value="Unassembled WGS sequence"/>
</dbReference>
<dbReference type="InterPro" id="IPR013766">
    <property type="entry name" value="Thioredoxin_domain"/>
</dbReference>
<comment type="caution">
    <text evidence="3">The sequence shown here is derived from an EMBL/GenBank/DDBJ whole genome shotgun (WGS) entry which is preliminary data.</text>
</comment>
<accession>A0A9X1MNE3</accession>
<evidence type="ECO:0000313" key="4">
    <source>
        <dbReference type="Proteomes" id="UP001139103"/>
    </source>
</evidence>
<dbReference type="Pfam" id="PF00085">
    <property type="entry name" value="Thioredoxin"/>
    <property type="match status" value="1"/>
</dbReference>
<dbReference type="PROSITE" id="PS51352">
    <property type="entry name" value="THIOREDOXIN_2"/>
    <property type="match status" value="1"/>
</dbReference>
<dbReference type="CDD" id="cd02947">
    <property type="entry name" value="TRX_family"/>
    <property type="match status" value="1"/>
</dbReference>
<proteinExistence type="predicted"/>
<dbReference type="AlphaFoldDB" id="A0A9X1MNE3"/>
<dbReference type="Gene3D" id="3.40.30.10">
    <property type="entry name" value="Glutaredoxin"/>
    <property type="match status" value="1"/>
</dbReference>
<protein>
    <submittedName>
        <fullName evidence="3">Thioredoxin family protein</fullName>
    </submittedName>
</protein>
<organism evidence="3 4">
    <name type="scientific">Blastopirellula sediminis</name>
    <dbReference type="NCBI Taxonomy" id="2894196"/>
    <lineage>
        <taxon>Bacteria</taxon>
        <taxon>Pseudomonadati</taxon>
        <taxon>Planctomycetota</taxon>
        <taxon>Planctomycetia</taxon>
        <taxon>Pirellulales</taxon>
        <taxon>Pirellulaceae</taxon>
        <taxon>Blastopirellula</taxon>
    </lineage>
</organism>
<sequence length="232" mass="26280">MSDVPETKAPPRYDWLSFCGAIAAGYVLSFYIHFLFRNDILDFATGVIALFIVAVMAMIKSDRQSRQDRKLAIAEKRKQPEADPLEIDNDQVAGDKLTSLHRLSKRVEQAFSTDSFVTTPPIPIADYESFLSERRCVVVHFWAPWNAIDRQQDRELKKVRKKWEDRVSFVSCDTDEAASEALCRGVKLAAVPSLVFFIDGKRRELLPGVRDAAALDQILERLLTEVNESSAD</sequence>
<feature type="transmembrane region" description="Helical" evidence="1">
    <location>
        <begin position="15"/>
        <end position="34"/>
    </location>
</feature>
<keyword evidence="1" id="KW-0472">Membrane</keyword>
<name>A0A9X1MNE3_9BACT</name>
<feature type="domain" description="Thioredoxin" evidence="2">
    <location>
        <begin position="73"/>
        <end position="224"/>
    </location>
</feature>
<dbReference type="SUPFAM" id="SSF52833">
    <property type="entry name" value="Thioredoxin-like"/>
    <property type="match status" value="1"/>
</dbReference>
<dbReference type="InterPro" id="IPR036249">
    <property type="entry name" value="Thioredoxin-like_sf"/>
</dbReference>
<reference evidence="3" key="1">
    <citation type="submission" date="2021-11" db="EMBL/GenBank/DDBJ databases">
        <title>Genome sequence.</title>
        <authorList>
            <person name="Sun Q."/>
        </authorList>
    </citation>
    <scope>NUCLEOTIDE SEQUENCE</scope>
    <source>
        <strain evidence="3">JC732</strain>
    </source>
</reference>
<dbReference type="RefSeq" id="WP_230220690.1">
    <property type="nucleotide sequence ID" value="NZ_JAJKFT010000010.1"/>
</dbReference>
<gene>
    <name evidence="3" type="ORF">LOC68_16335</name>
</gene>
<keyword evidence="1" id="KW-1133">Transmembrane helix</keyword>
<evidence type="ECO:0000313" key="3">
    <source>
        <dbReference type="EMBL" id="MCC9629961.1"/>
    </source>
</evidence>
<keyword evidence="4" id="KW-1185">Reference proteome</keyword>
<evidence type="ECO:0000259" key="2">
    <source>
        <dbReference type="PROSITE" id="PS51352"/>
    </source>
</evidence>
<feature type="transmembrane region" description="Helical" evidence="1">
    <location>
        <begin position="40"/>
        <end position="59"/>
    </location>
</feature>
<evidence type="ECO:0000256" key="1">
    <source>
        <dbReference type="SAM" id="Phobius"/>
    </source>
</evidence>